<evidence type="ECO:0000256" key="5">
    <source>
        <dbReference type="ARBA" id="ARBA00023163"/>
    </source>
</evidence>
<comment type="subcellular location">
    <subcellularLocation>
        <location evidence="1">Nucleus</location>
    </subcellularLocation>
</comment>
<keyword evidence="9" id="KW-1185">Reference proteome</keyword>
<evidence type="ECO:0000256" key="1">
    <source>
        <dbReference type="ARBA" id="ARBA00004123"/>
    </source>
</evidence>
<evidence type="ECO:0000256" key="7">
    <source>
        <dbReference type="SAM" id="MobiDB-lite"/>
    </source>
</evidence>
<comment type="caution">
    <text evidence="8">The sequence shown here is derived from an EMBL/GenBank/DDBJ whole genome shotgun (WGS) entry which is preliminary data.</text>
</comment>
<keyword evidence="2" id="KW-0217">Developmental protein</keyword>
<dbReference type="InterPro" id="IPR051098">
    <property type="entry name" value="NeuroDiff_E-box_TFs"/>
</dbReference>
<dbReference type="PANTHER" id="PTHR11793:SF11">
    <property type="entry name" value="TRANSCRIPTION FACTOR 12"/>
    <property type="match status" value="1"/>
</dbReference>
<evidence type="ECO:0000313" key="8">
    <source>
        <dbReference type="EMBL" id="KAG7468047.1"/>
    </source>
</evidence>
<dbReference type="GO" id="GO:0000978">
    <property type="term" value="F:RNA polymerase II cis-regulatory region sequence-specific DNA binding"/>
    <property type="evidence" value="ECO:0007669"/>
    <property type="project" value="TreeGrafter"/>
</dbReference>
<feature type="compositionally biased region" description="Low complexity" evidence="7">
    <location>
        <begin position="108"/>
        <end position="124"/>
    </location>
</feature>
<evidence type="ECO:0000256" key="4">
    <source>
        <dbReference type="ARBA" id="ARBA00023125"/>
    </source>
</evidence>
<dbReference type="EMBL" id="JAFDVH010000011">
    <property type="protein sequence ID" value="KAG7468047.1"/>
    <property type="molecule type" value="Genomic_DNA"/>
</dbReference>
<sequence length="179" mass="18891">MRLCRRGKTERAPFSAYGREPGVSGCQSTLRSDIGLASPGPVPAGGKSAAPFFSFSGTNPRRRPLQDPAPLDALQTKKVRKVPPGLPSSCTPPSPPRRGRAREGRGTSRGNPRRATSPGGSSSASERERERRAVAGEGRGGSCERNLQLTWKAGMQLQAAVKAFACVSTRAPLEARIAA</sequence>
<evidence type="ECO:0000256" key="3">
    <source>
        <dbReference type="ARBA" id="ARBA00023015"/>
    </source>
</evidence>
<reference evidence="8" key="1">
    <citation type="submission" date="2021-01" db="EMBL/GenBank/DDBJ databases">
        <authorList>
            <person name="Zahm M."/>
            <person name="Roques C."/>
            <person name="Cabau C."/>
            <person name="Klopp C."/>
            <person name="Donnadieu C."/>
            <person name="Jouanno E."/>
            <person name="Lampietro C."/>
            <person name="Louis A."/>
            <person name="Herpin A."/>
            <person name="Echchiki A."/>
            <person name="Berthelot C."/>
            <person name="Parey E."/>
            <person name="Roest-Crollius H."/>
            <person name="Braasch I."/>
            <person name="Postlethwait J."/>
            <person name="Bobe J."/>
            <person name="Montfort J."/>
            <person name="Bouchez O."/>
            <person name="Begum T."/>
            <person name="Mejri S."/>
            <person name="Adams A."/>
            <person name="Chen W.-J."/>
            <person name="Guiguen Y."/>
        </authorList>
    </citation>
    <scope>NUCLEOTIDE SEQUENCE</scope>
    <source>
        <strain evidence="8">YG-15Mar2019-1</strain>
        <tissue evidence="8">Brain</tissue>
    </source>
</reference>
<dbReference type="OrthoDB" id="10034090at2759"/>
<accession>A0A9D3PVE4</accession>
<feature type="compositionally biased region" description="Pro residues" evidence="7">
    <location>
        <begin position="84"/>
        <end position="96"/>
    </location>
</feature>
<evidence type="ECO:0000313" key="9">
    <source>
        <dbReference type="Proteomes" id="UP001046870"/>
    </source>
</evidence>
<keyword evidence="3" id="KW-0805">Transcription regulation</keyword>
<keyword evidence="5" id="KW-0804">Transcription</keyword>
<feature type="compositionally biased region" description="Basic and acidic residues" evidence="7">
    <location>
        <begin position="125"/>
        <end position="134"/>
    </location>
</feature>
<dbReference type="GO" id="GO:0000785">
    <property type="term" value="C:chromatin"/>
    <property type="evidence" value="ECO:0007669"/>
    <property type="project" value="TreeGrafter"/>
</dbReference>
<dbReference type="GO" id="GO:0005634">
    <property type="term" value="C:nucleus"/>
    <property type="evidence" value="ECO:0007669"/>
    <property type="project" value="UniProtKB-SubCell"/>
</dbReference>
<feature type="region of interest" description="Disordered" evidence="7">
    <location>
        <begin position="1"/>
        <end position="143"/>
    </location>
</feature>
<keyword evidence="4" id="KW-0238">DNA-binding</keyword>
<gene>
    <name evidence="8" type="ORF">MATL_G00138550</name>
</gene>
<evidence type="ECO:0000256" key="6">
    <source>
        <dbReference type="ARBA" id="ARBA00023242"/>
    </source>
</evidence>
<organism evidence="8 9">
    <name type="scientific">Megalops atlanticus</name>
    <name type="common">Tarpon</name>
    <name type="synonym">Clupea gigantea</name>
    <dbReference type="NCBI Taxonomy" id="7932"/>
    <lineage>
        <taxon>Eukaryota</taxon>
        <taxon>Metazoa</taxon>
        <taxon>Chordata</taxon>
        <taxon>Craniata</taxon>
        <taxon>Vertebrata</taxon>
        <taxon>Euteleostomi</taxon>
        <taxon>Actinopterygii</taxon>
        <taxon>Neopterygii</taxon>
        <taxon>Teleostei</taxon>
        <taxon>Elopiformes</taxon>
        <taxon>Megalopidae</taxon>
        <taxon>Megalops</taxon>
    </lineage>
</organism>
<name>A0A9D3PVE4_MEGAT</name>
<evidence type="ECO:0000256" key="2">
    <source>
        <dbReference type="ARBA" id="ARBA00022473"/>
    </source>
</evidence>
<proteinExistence type="predicted"/>
<keyword evidence="6" id="KW-0539">Nucleus</keyword>
<dbReference type="PANTHER" id="PTHR11793">
    <property type="entry name" value="BASIC HELIX-LOOP-HELIX TRANSCRIPTION FACTOR"/>
    <property type="match status" value="1"/>
</dbReference>
<dbReference type="GO" id="GO:0000981">
    <property type="term" value="F:DNA-binding transcription factor activity, RNA polymerase II-specific"/>
    <property type="evidence" value="ECO:0007669"/>
    <property type="project" value="TreeGrafter"/>
</dbReference>
<protein>
    <submittedName>
        <fullName evidence="8">Uncharacterized protein</fullName>
    </submittedName>
</protein>
<dbReference type="Proteomes" id="UP001046870">
    <property type="component" value="Chromosome 11"/>
</dbReference>
<dbReference type="AlphaFoldDB" id="A0A9D3PVE4"/>
<dbReference type="GO" id="GO:0005667">
    <property type="term" value="C:transcription regulator complex"/>
    <property type="evidence" value="ECO:0007669"/>
    <property type="project" value="TreeGrafter"/>
</dbReference>